<dbReference type="InterPro" id="IPR001680">
    <property type="entry name" value="WD40_rpt"/>
</dbReference>
<feature type="compositionally biased region" description="Low complexity" evidence="7">
    <location>
        <begin position="187"/>
        <end position="199"/>
    </location>
</feature>
<keyword evidence="4" id="KW-0808">Transferase</keyword>
<feature type="domain" description="S-adenosylmethionine-dependent methyltransferase" evidence="8">
    <location>
        <begin position="226"/>
        <end position="388"/>
    </location>
</feature>
<dbReference type="GO" id="GO:0032259">
    <property type="term" value="P:methylation"/>
    <property type="evidence" value="ECO:0007669"/>
    <property type="project" value="UniProtKB-KW"/>
</dbReference>
<feature type="domain" description="RlmI-like PUA" evidence="9">
    <location>
        <begin position="2"/>
        <end position="48"/>
    </location>
</feature>
<feature type="region of interest" description="Disordered" evidence="7">
    <location>
        <begin position="178"/>
        <end position="199"/>
    </location>
</feature>
<dbReference type="Gene3D" id="2.30.130.10">
    <property type="entry name" value="PUA domain"/>
    <property type="match status" value="1"/>
</dbReference>
<dbReference type="EMBL" id="JADXDR010000152">
    <property type="protein sequence ID" value="KAI7837446.1"/>
    <property type="molecule type" value="Genomic_DNA"/>
</dbReference>
<evidence type="ECO:0000313" key="11">
    <source>
        <dbReference type="Proteomes" id="UP001205105"/>
    </source>
</evidence>
<keyword evidence="11" id="KW-1185">Reference proteome</keyword>
<dbReference type="InterPro" id="IPR015943">
    <property type="entry name" value="WD40/YVTN_repeat-like_dom_sf"/>
</dbReference>
<evidence type="ECO:0000256" key="3">
    <source>
        <dbReference type="ARBA" id="ARBA00022603"/>
    </source>
</evidence>
<dbReference type="GO" id="GO:0005737">
    <property type="term" value="C:cytoplasm"/>
    <property type="evidence" value="ECO:0007669"/>
    <property type="project" value="UniProtKB-SubCell"/>
</dbReference>
<dbReference type="SUPFAM" id="SSF53335">
    <property type="entry name" value="S-adenosyl-L-methionine-dependent methyltransferases"/>
    <property type="match status" value="1"/>
</dbReference>
<dbReference type="SMART" id="SM00320">
    <property type="entry name" value="WD40"/>
    <property type="match status" value="5"/>
</dbReference>
<comment type="caution">
    <text evidence="10">The sequence shown here is derived from an EMBL/GenBank/DDBJ whole genome shotgun (WGS) entry which is preliminary data.</text>
</comment>
<evidence type="ECO:0000256" key="1">
    <source>
        <dbReference type="ARBA" id="ARBA00004496"/>
    </source>
</evidence>
<evidence type="ECO:0000256" key="5">
    <source>
        <dbReference type="ARBA" id="ARBA00022691"/>
    </source>
</evidence>
<dbReference type="SUPFAM" id="SSF50978">
    <property type="entry name" value="WD40 repeat-like"/>
    <property type="match status" value="1"/>
</dbReference>
<dbReference type="GO" id="GO:0008168">
    <property type="term" value="F:methyltransferase activity"/>
    <property type="evidence" value="ECO:0007669"/>
    <property type="project" value="UniProtKB-KW"/>
</dbReference>
<dbReference type="InterPro" id="IPR019614">
    <property type="entry name" value="SAM-dep_methyl-trfase"/>
</dbReference>
<evidence type="ECO:0008006" key="12">
    <source>
        <dbReference type="Google" id="ProtNLM"/>
    </source>
</evidence>
<proteinExistence type="inferred from homology"/>
<evidence type="ECO:0000256" key="4">
    <source>
        <dbReference type="ARBA" id="ARBA00022679"/>
    </source>
</evidence>
<comment type="similarity">
    <text evidence="6">Belongs to the methyltransferase superfamily. RlmI family.</text>
</comment>
<sequence>MVYSGAVDRVLGRPAPKAGDTVLVCDGAEKAVGWGIYNPNSMFRVRIMQLAEECFGGSRLQAPDLHALVSTRIQQAVALRAALGLRCQPAAQAEQQHAEPLQAQQTQQAQRTTVFRLLNSEGDRLSGLIVDVLGSDLVVSSSAAWVEQQREAICAALRQHTGLTSIVWRPAADMLKEEGCEPAQQPGAEAAEAAAEGADEGAAVEAAEAAAAASSSTSSSSIGAAPATVVIMENGLKFLASPLGQKTGFYADQRDSRAVVRQLAAGRSVLDMCCFSGGFALSAAAGGATAALGVDSSAAAVELAGRNAELNGLQGVASFVRADVADFMKQALAERRRWDLVVFDPPKLAPSRKTLEKATRKYRRLNAMAIQLVEPGGLLMACSCSGAMSQSGTFVPMLQSSLLLDAAALAPTSIACPLQWSCRRLRRGMLGDVSLCCVRPGLRQTTPWTPLTQKATTSTNVLLRVLCSSSGSAAEAAADGFANGRTFRAYGHDNRVFDLAFHPASSSLLVSASGSSDGVVCLWRPLEAALTSRHNLGHAGTCELARLEGHPEECYACVWLQPPSSSSSSSSSSSGNRESLGGSSTAQQQQQQQRLVTASGESLYLWDVGTQRQLCVAGPPPAPAEAAGAEHAVPERWRPGYLFGVKAQPDGPLIGAACSDGRLRLWAREGGDSALLPLCTLPWNQAMGSDCVFGRNGLFCAVSKDGSVIMMDVRQGRCLYHLQVDAPLLSCTLLGEAGSSGGQCLVAAGADGGVHFVDCTSGEVSSLFPEAAPPRPLLCACLSADGASLAASGEAVVLGDDDMAGSEQAGQPARGGHQPLRKWSPIHVWQRQSATPP</sequence>
<dbReference type="Pfam" id="PF10672">
    <property type="entry name" value="Methyltrans_SAM"/>
    <property type="match status" value="1"/>
</dbReference>
<dbReference type="InterPro" id="IPR036974">
    <property type="entry name" value="PUA_sf"/>
</dbReference>
<dbReference type="CDD" id="cd11572">
    <property type="entry name" value="RlmI_M_like"/>
    <property type="match status" value="1"/>
</dbReference>
<dbReference type="InterPro" id="IPR015947">
    <property type="entry name" value="PUA-like_sf"/>
</dbReference>
<evidence type="ECO:0000313" key="10">
    <source>
        <dbReference type="EMBL" id="KAI7837446.1"/>
    </source>
</evidence>
<dbReference type="InterPro" id="IPR041532">
    <property type="entry name" value="RlmI-like_PUA"/>
</dbReference>
<feature type="region of interest" description="Disordered" evidence="7">
    <location>
        <begin position="803"/>
        <end position="837"/>
    </location>
</feature>
<dbReference type="Gene3D" id="3.40.50.150">
    <property type="entry name" value="Vaccinia Virus protein VP39"/>
    <property type="match status" value="1"/>
</dbReference>
<dbReference type="PANTHER" id="PTHR42873">
    <property type="entry name" value="RIBOSOMAL RNA LARGE SUBUNIT METHYLTRANSFERASE"/>
    <property type="match status" value="1"/>
</dbReference>
<dbReference type="CDD" id="cd21153">
    <property type="entry name" value="PUA_RlmI"/>
    <property type="match status" value="1"/>
</dbReference>
<evidence type="ECO:0000256" key="2">
    <source>
        <dbReference type="ARBA" id="ARBA00022490"/>
    </source>
</evidence>
<gene>
    <name evidence="10" type="ORF">COHA_008704</name>
</gene>
<evidence type="ECO:0000256" key="7">
    <source>
        <dbReference type="SAM" id="MobiDB-lite"/>
    </source>
</evidence>
<organism evidence="10 11">
    <name type="scientific">Chlorella ohadii</name>
    <dbReference type="NCBI Taxonomy" id="2649997"/>
    <lineage>
        <taxon>Eukaryota</taxon>
        <taxon>Viridiplantae</taxon>
        <taxon>Chlorophyta</taxon>
        <taxon>core chlorophytes</taxon>
        <taxon>Trebouxiophyceae</taxon>
        <taxon>Chlorellales</taxon>
        <taxon>Chlorellaceae</taxon>
        <taxon>Chlorella clade</taxon>
        <taxon>Chlorella</taxon>
    </lineage>
</organism>
<dbReference type="Pfam" id="PF00400">
    <property type="entry name" value="WD40"/>
    <property type="match status" value="1"/>
</dbReference>
<keyword evidence="5" id="KW-0949">S-adenosyl-L-methionine</keyword>
<protein>
    <recommendedName>
        <fullName evidence="12">S-adenosylmethionine-dependent methyltransferase domain-containing protein</fullName>
    </recommendedName>
</protein>
<comment type="subcellular location">
    <subcellularLocation>
        <location evidence="1">Cytoplasm</location>
    </subcellularLocation>
</comment>
<dbReference type="Proteomes" id="UP001205105">
    <property type="component" value="Unassembled WGS sequence"/>
</dbReference>
<dbReference type="InterPro" id="IPR036322">
    <property type="entry name" value="WD40_repeat_dom_sf"/>
</dbReference>
<evidence type="ECO:0000259" key="8">
    <source>
        <dbReference type="Pfam" id="PF10672"/>
    </source>
</evidence>
<name>A0AAD5DIB2_9CHLO</name>
<accession>A0AAD5DIB2</accession>
<dbReference type="PANTHER" id="PTHR42873:SF1">
    <property type="entry name" value="S-ADENOSYLMETHIONINE-DEPENDENT METHYLTRANSFERASE DOMAIN-CONTAINING PROTEIN"/>
    <property type="match status" value="1"/>
</dbReference>
<keyword evidence="3" id="KW-0489">Methyltransferase</keyword>
<dbReference type="GO" id="GO:0003723">
    <property type="term" value="F:RNA binding"/>
    <property type="evidence" value="ECO:0007669"/>
    <property type="project" value="InterPro"/>
</dbReference>
<dbReference type="SUPFAM" id="SSF88697">
    <property type="entry name" value="PUA domain-like"/>
    <property type="match status" value="1"/>
</dbReference>
<dbReference type="AlphaFoldDB" id="A0AAD5DIB2"/>
<feature type="region of interest" description="Disordered" evidence="7">
    <location>
        <begin position="564"/>
        <end position="593"/>
    </location>
</feature>
<dbReference type="InterPro" id="IPR029063">
    <property type="entry name" value="SAM-dependent_MTases_sf"/>
</dbReference>
<evidence type="ECO:0000259" key="9">
    <source>
        <dbReference type="Pfam" id="PF17785"/>
    </source>
</evidence>
<dbReference type="Pfam" id="PF17785">
    <property type="entry name" value="PUA_3"/>
    <property type="match status" value="1"/>
</dbReference>
<dbReference type="Gene3D" id="2.130.10.10">
    <property type="entry name" value="YVTN repeat-like/Quinoprotein amine dehydrogenase"/>
    <property type="match status" value="2"/>
</dbReference>
<evidence type="ECO:0000256" key="6">
    <source>
        <dbReference type="ARBA" id="ARBA00038091"/>
    </source>
</evidence>
<reference evidence="10" key="1">
    <citation type="submission" date="2020-11" db="EMBL/GenBank/DDBJ databases">
        <title>Chlorella ohadii genome sequencing and assembly.</title>
        <authorList>
            <person name="Murik O."/>
            <person name="Treves H."/>
            <person name="Kedem I."/>
            <person name="Shotland Y."/>
            <person name="Kaplan A."/>
        </authorList>
    </citation>
    <scope>NUCLEOTIDE SEQUENCE</scope>
    <source>
        <strain evidence="10">1</strain>
    </source>
</reference>
<keyword evidence="2" id="KW-0963">Cytoplasm</keyword>
<dbReference type="Gene3D" id="3.30.750.80">
    <property type="entry name" value="RNA methyltransferase domain (HRMD) like"/>
    <property type="match status" value="1"/>
</dbReference>